<accession>A0A3L6DGN2</accession>
<name>A0A3L6DGN2_MAIZE</name>
<dbReference type="Proteomes" id="UP000251960">
    <property type="component" value="Chromosome 9"/>
</dbReference>
<gene>
    <name evidence="1" type="ORF">Zm00014a_037085</name>
</gene>
<dbReference type="AlphaFoldDB" id="A0A3L6DGN2"/>
<protein>
    <submittedName>
        <fullName evidence="1">Uncharacterized protein</fullName>
    </submittedName>
</protein>
<sequence>MFSDTNTNSCVSNTELVGHGYCC</sequence>
<comment type="caution">
    <text evidence="1">The sequence shown here is derived from an EMBL/GenBank/DDBJ whole genome shotgun (WGS) entry which is preliminary data.</text>
</comment>
<organism evidence="1">
    <name type="scientific">Zea mays</name>
    <name type="common">Maize</name>
    <dbReference type="NCBI Taxonomy" id="4577"/>
    <lineage>
        <taxon>Eukaryota</taxon>
        <taxon>Viridiplantae</taxon>
        <taxon>Streptophyta</taxon>
        <taxon>Embryophyta</taxon>
        <taxon>Tracheophyta</taxon>
        <taxon>Spermatophyta</taxon>
        <taxon>Magnoliopsida</taxon>
        <taxon>Liliopsida</taxon>
        <taxon>Poales</taxon>
        <taxon>Poaceae</taxon>
        <taxon>PACMAD clade</taxon>
        <taxon>Panicoideae</taxon>
        <taxon>Andropogonodae</taxon>
        <taxon>Andropogoneae</taxon>
        <taxon>Tripsacinae</taxon>
        <taxon>Zea</taxon>
    </lineage>
</organism>
<proteinExistence type="predicted"/>
<reference evidence="1" key="1">
    <citation type="journal article" date="2018" name="Nat. Genet.">
        <title>Extensive intraspecific gene order and gene structural variations between Mo17 and other maize genomes.</title>
        <authorList>
            <person name="Sun S."/>
            <person name="Zhou Y."/>
            <person name="Chen J."/>
            <person name="Shi J."/>
            <person name="Zhao H."/>
            <person name="Zhao H."/>
            <person name="Song W."/>
            <person name="Zhang M."/>
            <person name="Cui Y."/>
            <person name="Dong X."/>
            <person name="Liu H."/>
            <person name="Ma X."/>
            <person name="Jiao Y."/>
            <person name="Wang B."/>
            <person name="Wei X."/>
            <person name="Stein J.C."/>
            <person name="Glaubitz J.C."/>
            <person name="Lu F."/>
            <person name="Yu G."/>
            <person name="Liang C."/>
            <person name="Fengler K."/>
            <person name="Li B."/>
            <person name="Rafalski A."/>
            <person name="Schnable P.S."/>
            <person name="Ware D.H."/>
            <person name="Buckler E.S."/>
            <person name="Lai J."/>
        </authorList>
    </citation>
    <scope>NUCLEOTIDE SEQUENCE [LARGE SCALE GENOMIC DNA]</scope>
    <source>
        <tissue evidence="1">Seedling</tissue>
    </source>
</reference>
<dbReference type="EMBL" id="NCVQ01000010">
    <property type="protein sequence ID" value="PWZ07745.1"/>
    <property type="molecule type" value="Genomic_DNA"/>
</dbReference>
<evidence type="ECO:0000313" key="1">
    <source>
        <dbReference type="EMBL" id="PWZ07745.1"/>
    </source>
</evidence>